<comment type="similarity">
    <text evidence="1">Belongs to the sigma-70 factor family. ECF subfamily.</text>
</comment>
<dbReference type="Gene3D" id="1.10.1740.10">
    <property type="match status" value="1"/>
</dbReference>
<feature type="domain" description="RNA polymerase sigma-70 region 2" evidence="6">
    <location>
        <begin position="25"/>
        <end position="91"/>
    </location>
</feature>
<keyword evidence="9" id="KW-1185">Reference proteome</keyword>
<dbReference type="Proteomes" id="UP000736583">
    <property type="component" value="Unassembled WGS sequence"/>
</dbReference>
<reference evidence="8 9" key="1">
    <citation type="submission" date="2021-06" db="EMBL/GenBank/DDBJ databases">
        <authorList>
            <person name="Sun Q."/>
            <person name="Li D."/>
        </authorList>
    </citation>
    <scope>NUCLEOTIDE SEQUENCE [LARGE SCALE GENOMIC DNA]</scope>
    <source>
        <strain evidence="8 9">MSJ-4</strain>
    </source>
</reference>
<dbReference type="RefSeq" id="WP_032120449.1">
    <property type="nucleotide sequence ID" value="NZ_JAHLQL010000002.1"/>
</dbReference>
<dbReference type="SUPFAM" id="SSF88946">
    <property type="entry name" value="Sigma2 domain of RNA polymerase sigma factors"/>
    <property type="match status" value="1"/>
</dbReference>
<keyword evidence="2" id="KW-0805">Transcription regulation</keyword>
<keyword evidence="3" id="KW-0731">Sigma factor</keyword>
<dbReference type="NCBIfam" id="TIGR02937">
    <property type="entry name" value="sigma70-ECF"/>
    <property type="match status" value="1"/>
</dbReference>
<sequence length="187" mass="22303">MVLDEDLKLIKEILNGNVDSFNIIVNKYQSLILKFIYNMIKDKEAAEDITQEVFITVYNKLYMYNSKYKFSNWILQIARNKCIDYIRKYKRVYEANIEEVIGLASKEPSPEQKLEFKELKTNVERFINDLGDIDKQILILRYAEELTFLDIAEIMNMSESAVKRRYYKSRDKFKAFFIDKIEEVKGV</sequence>
<dbReference type="InterPro" id="IPR039425">
    <property type="entry name" value="RNA_pol_sigma-70-like"/>
</dbReference>
<evidence type="ECO:0000313" key="9">
    <source>
        <dbReference type="Proteomes" id="UP000736583"/>
    </source>
</evidence>
<evidence type="ECO:0000256" key="3">
    <source>
        <dbReference type="ARBA" id="ARBA00023082"/>
    </source>
</evidence>
<dbReference type="SUPFAM" id="SSF88659">
    <property type="entry name" value="Sigma3 and sigma4 domains of RNA polymerase sigma factors"/>
    <property type="match status" value="1"/>
</dbReference>
<dbReference type="PANTHER" id="PTHR43133">
    <property type="entry name" value="RNA POLYMERASE ECF-TYPE SIGMA FACTO"/>
    <property type="match status" value="1"/>
</dbReference>
<keyword evidence="4" id="KW-0238">DNA-binding</keyword>
<dbReference type="InterPro" id="IPR014284">
    <property type="entry name" value="RNA_pol_sigma-70_dom"/>
</dbReference>
<evidence type="ECO:0000256" key="1">
    <source>
        <dbReference type="ARBA" id="ARBA00010641"/>
    </source>
</evidence>
<name>A0ABS6F0M2_9CLOT</name>
<dbReference type="PANTHER" id="PTHR43133:SF8">
    <property type="entry name" value="RNA POLYMERASE SIGMA FACTOR HI_1459-RELATED"/>
    <property type="match status" value="1"/>
</dbReference>
<evidence type="ECO:0000256" key="4">
    <source>
        <dbReference type="ARBA" id="ARBA00023125"/>
    </source>
</evidence>
<organism evidence="8 9">
    <name type="scientific">Clostridium simiarum</name>
    <dbReference type="NCBI Taxonomy" id="2841506"/>
    <lineage>
        <taxon>Bacteria</taxon>
        <taxon>Bacillati</taxon>
        <taxon>Bacillota</taxon>
        <taxon>Clostridia</taxon>
        <taxon>Eubacteriales</taxon>
        <taxon>Clostridiaceae</taxon>
        <taxon>Clostridium</taxon>
    </lineage>
</organism>
<dbReference type="Gene3D" id="1.10.10.10">
    <property type="entry name" value="Winged helix-like DNA-binding domain superfamily/Winged helix DNA-binding domain"/>
    <property type="match status" value="1"/>
</dbReference>
<dbReference type="InterPro" id="IPR013324">
    <property type="entry name" value="RNA_pol_sigma_r3/r4-like"/>
</dbReference>
<evidence type="ECO:0000256" key="5">
    <source>
        <dbReference type="ARBA" id="ARBA00023163"/>
    </source>
</evidence>
<comment type="caution">
    <text evidence="8">The sequence shown here is derived from an EMBL/GenBank/DDBJ whole genome shotgun (WGS) entry which is preliminary data.</text>
</comment>
<evidence type="ECO:0000259" key="7">
    <source>
        <dbReference type="Pfam" id="PF08281"/>
    </source>
</evidence>
<protein>
    <submittedName>
        <fullName evidence="8">Sigma-70 family RNA polymerase sigma factor</fullName>
    </submittedName>
</protein>
<evidence type="ECO:0000259" key="6">
    <source>
        <dbReference type="Pfam" id="PF04542"/>
    </source>
</evidence>
<dbReference type="InterPro" id="IPR036388">
    <property type="entry name" value="WH-like_DNA-bd_sf"/>
</dbReference>
<dbReference type="InterPro" id="IPR013325">
    <property type="entry name" value="RNA_pol_sigma_r2"/>
</dbReference>
<dbReference type="Pfam" id="PF04542">
    <property type="entry name" value="Sigma70_r2"/>
    <property type="match status" value="1"/>
</dbReference>
<evidence type="ECO:0000313" key="8">
    <source>
        <dbReference type="EMBL" id="MBU5591798.1"/>
    </source>
</evidence>
<keyword evidence="5" id="KW-0804">Transcription</keyword>
<evidence type="ECO:0000256" key="2">
    <source>
        <dbReference type="ARBA" id="ARBA00023015"/>
    </source>
</evidence>
<accession>A0ABS6F0M2</accession>
<gene>
    <name evidence="8" type="ORF">KQI89_08470</name>
</gene>
<proteinExistence type="inferred from homology"/>
<dbReference type="Pfam" id="PF08281">
    <property type="entry name" value="Sigma70_r4_2"/>
    <property type="match status" value="1"/>
</dbReference>
<dbReference type="InterPro" id="IPR007627">
    <property type="entry name" value="RNA_pol_sigma70_r2"/>
</dbReference>
<dbReference type="EMBL" id="JAHLQL010000002">
    <property type="protein sequence ID" value="MBU5591798.1"/>
    <property type="molecule type" value="Genomic_DNA"/>
</dbReference>
<dbReference type="InterPro" id="IPR013249">
    <property type="entry name" value="RNA_pol_sigma70_r4_t2"/>
</dbReference>
<dbReference type="CDD" id="cd06171">
    <property type="entry name" value="Sigma70_r4"/>
    <property type="match status" value="1"/>
</dbReference>
<feature type="domain" description="RNA polymerase sigma factor 70 region 4 type 2" evidence="7">
    <location>
        <begin position="123"/>
        <end position="172"/>
    </location>
</feature>